<dbReference type="Proteomes" id="UP000255411">
    <property type="component" value="Chromosome"/>
</dbReference>
<sequence length="64" mass="7431">MTVLRNRKYFKSIYFREPGQVIFEMATEAPGLLVDESKEELGKQLQLPQNTNDIANKLKRSCLE</sequence>
<accession>A0A345VKD1</accession>
<reference evidence="1 2" key="1">
    <citation type="submission" date="2017-07" db="EMBL/GenBank/DDBJ databases">
        <title>Streptococcus pluranimalium as cause of bovine abortion.</title>
        <authorList>
            <person name="Rodriguez Campos S."/>
            <person name="Gobeli Brawand S."/>
            <person name="Brodard I."/>
            <person name="Rychener L."/>
            <person name="Perreten V."/>
        </authorList>
    </citation>
    <scope>NUCLEOTIDE SEQUENCE [LARGE SCALE GENOMIC DNA]</scope>
    <source>
        <strain evidence="1 2">14A0014</strain>
    </source>
</reference>
<dbReference type="EMBL" id="CP022601">
    <property type="protein sequence ID" value="AXJ13183.1"/>
    <property type="molecule type" value="Genomic_DNA"/>
</dbReference>
<protein>
    <submittedName>
        <fullName evidence="1">Ring-cleaving dioxygenase MhqO</fullName>
        <ecNumber evidence="1">1.13.11.-</ecNumber>
    </submittedName>
</protein>
<evidence type="ECO:0000313" key="2">
    <source>
        <dbReference type="Proteomes" id="UP000255411"/>
    </source>
</evidence>
<dbReference type="InterPro" id="IPR029068">
    <property type="entry name" value="Glyas_Bleomycin-R_OHBP_Dase"/>
</dbReference>
<gene>
    <name evidence="1" type="primary">mhqO</name>
    <name evidence="1" type="ORF">Sp14A_12700</name>
</gene>
<dbReference type="RefSeq" id="WP_341931394.1">
    <property type="nucleotide sequence ID" value="NZ_JBBIGN010000001.1"/>
</dbReference>
<dbReference type="EC" id="1.13.11.-" evidence="1"/>
<dbReference type="Gene3D" id="3.10.180.10">
    <property type="entry name" value="2,3-Dihydroxybiphenyl 1,2-Dioxygenase, domain 1"/>
    <property type="match status" value="1"/>
</dbReference>
<keyword evidence="1" id="KW-0560">Oxidoreductase</keyword>
<evidence type="ECO:0000313" key="1">
    <source>
        <dbReference type="EMBL" id="AXJ13183.1"/>
    </source>
</evidence>
<dbReference type="InterPro" id="IPR052537">
    <property type="entry name" value="Extradiol_RC_dioxygenase"/>
</dbReference>
<dbReference type="SUPFAM" id="SSF54593">
    <property type="entry name" value="Glyoxalase/Bleomycin resistance protein/Dihydroxybiphenyl dioxygenase"/>
    <property type="match status" value="1"/>
</dbReference>
<organism evidence="1 2">
    <name type="scientific">Streptococcus pluranimalium</name>
    <dbReference type="NCBI Taxonomy" id="82348"/>
    <lineage>
        <taxon>Bacteria</taxon>
        <taxon>Bacillati</taxon>
        <taxon>Bacillota</taxon>
        <taxon>Bacilli</taxon>
        <taxon>Lactobacillales</taxon>
        <taxon>Streptococcaceae</taxon>
        <taxon>Streptococcus</taxon>
    </lineage>
</organism>
<dbReference type="PANTHER" id="PTHR36110:SF2">
    <property type="entry name" value="RING-CLEAVING DIOXYGENASE MHQE-RELATED"/>
    <property type="match status" value="1"/>
</dbReference>
<dbReference type="AlphaFoldDB" id="A0A345VKD1"/>
<proteinExistence type="predicted"/>
<dbReference type="PANTHER" id="PTHR36110">
    <property type="entry name" value="RING-CLEAVING DIOXYGENASE MHQE-RELATED"/>
    <property type="match status" value="1"/>
</dbReference>
<dbReference type="GO" id="GO:0051213">
    <property type="term" value="F:dioxygenase activity"/>
    <property type="evidence" value="ECO:0007669"/>
    <property type="project" value="UniProtKB-KW"/>
</dbReference>
<name>A0A345VKD1_9STRE</name>
<keyword evidence="1" id="KW-0223">Dioxygenase</keyword>